<organism evidence="1 2">
    <name type="scientific">Oerskovia jenensis</name>
    <dbReference type="NCBI Taxonomy" id="162169"/>
    <lineage>
        <taxon>Bacteria</taxon>
        <taxon>Bacillati</taxon>
        <taxon>Actinomycetota</taxon>
        <taxon>Actinomycetes</taxon>
        <taxon>Micrococcales</taxon>
        <taxon>Cellulomonadaceae</taxon>
        <taxon>Oerskovia</taxon>
    </lineage>
</organism>
<protein>
    <submittedName>
        <fullName evidence="1">Uncharacterized protein</fullName>
    </submittedName>
</protein>
<comment type="caution">
    <text evidence="1">The sequence shown here is derived from an EMBL/GenBank/DDBJ whole genome shotgun (WGS) entry which is preliminary data.</text>
</comment>
<sequence>MSTSFSLPGATSGWSPALAAVDPRPELRRASDLAAEAVAIVRRTADVAWEGQASDGYRDLVVEAVHELLRADRAVDQAMGAAARYALTVDAANAEASLR</sequence>
<dbReference type="Proteomes" id="UP000698059">
    <property type="component" value="Unassembled WGS sequence"/>
</dbReference>
<name>A0ABS2LGR3_9CELL</name>
<evidence type="ECO:0000313" key="2">
    <source>
        <dbReference type="Proteomes" id="UP000698059"/>
    </source>
</evidence>
<evidence type="ECO:0000313" key="1">
    <source>
        <dbReference type="EMBL" id="MBM7479618.1"/>
    </source>
</evidence>
<gene>
    <name evidence="1" type="ORF">JOD49_002538</name>
</gene>
<dbReference type="EMBL" id="JAFBBO010000001">
    <property type="protein sequence ID" value="MBM7479618.1"/>
    <property type="molecule type" value="Genomic_DNA"/>
</dbReference>
<reference evidence="1 2" key="1">
    <citation type="submission" date="2021-01" db="EMBL/GenBank/DDBJ databases">
        <title>Sequencing the genomes of 1000 actinobacteria strains.</title>
        <authorList>
            <person name="Klenk H.-P."/>
        </authorList>
    </citation>
    <scope>NUCLEOTIDE SEQUENCE [LARGE SCALE GENOMIC DNA]</scope>
    <source>
        <strain evidence="1 2">DSM 46000</strain>
    </source>
</reference>
<dbReference type="RefSeq" id="WP_205307521.1">
    <property type="nucleotide sequence ID" value="NZ_BAAAVF010000011.1"/>
</dbReference>
<keyword evidence="2" id="KW-1185">Reference proteome</keyword>
<accession>A0ABS2LGR3</accession>
<proteinExistence type="predicted"/>